<accession>A0A371FQQ4</accession>
<dbReference type="PANTHER" id="PTHR24559:SF444">
    <property type="entry name" value="REVERSE TRANSCRIPTASE DOMAIN-CONTAINING PROTEIN"/>
    <property type="match status" value="1"/>
</dbReference>
<proteinExistence type="predicted"/>
<dbReference type="Proteomes" id="UP000257109">
    <property type="component" value="Unassembled WGS sequence"/>
</dbReference>
<gene>
    <name evidence="1" type="ORF">CR513_38757</name>
</gene>
<dbReference type="InterPro" id="IPR053134">
    <property type="entry name" value="RNA-dir_DNA_polymerase"/>
</dbReference>
<dbReference type="SUPFAM" id="SSF56672">
    <property type="entry name" value="DNA/RNA polymerases"/>
    <property type="match status" value="1"/>
</dbReference>
<evidence type="ECO:0000313" key="1">
    <source>
        <dbReference type="EMBL" id="RDX80664.1"/>
    </source>
</evidence>
<dbReference type="Gene3D" id="3.10.10.10">
    <property type="entry name" value="HIV Type 1 Reverse Transcriptase, subunit A, domain 1"/>
    <property type="match status" value="1"/>
</dbReference>
<organism evidence="1 2">
    <name type="scientific">Mucuna pruriens</name>
    <name type="common">Velvet bean</name>
    <name type="synonym">Dolichos pruriens</name>
    <dbReference type="NCBI Taxonomy" id="157652"/>
    <lineage>
        <taxon>Eukaryota</taxon>
        <taxon>Viridiplantae</taxon>
        <taxon>Streptophyta</taxon>
        <taxon>Embryophyta</taxon>
        <taxon>Tracheophyta</taxon>
        <taxon>Spermatophyta</taxon>
        <taxon>Magnoliopsida</taxon>
        <taxon>eudicotyledons</taxon>
        <taxon>Gunneridae</taxon>
        <taxon>Pentapetalae</taxon>
        <taxon>rosids</taxon>
        <taxon>fabids</taxon>
        <taxon>Fabales</taxon>
        <taxon>Fabaceae</taxon>
        <taxon>Papilionoideae</taxon>
        <taxon>50 kb inversion clade</taxon>
        <taxon>NPAAA clade</taxon>
        <taxon>indigoferoid/millettioid clade</taxon>
        <taxon>Phaseoleae</taxon>
        <taxon>Mucuna</taxon>
    </lineage>
</organism>
<comment type="caution">
    <text evidence="1">The sequence shown here is derived from an EMBL/GenBank/DDBJ whole genome shotgun (WGS) entry which is preliminary data.</text>
</comment>
<dbReference type="OrthoDB" id="779804at2759"/>
<reference evidence="1" key="1">
    <citation type="submission" date="2018-05" db="EMBL/GenBank/DDBJ databases">
        <title>Draft genome of Mucuna pruriens seed.</title>
        <authorList>
            <person name="Nnadi N.E."/>
            <person name="Vos R."/>
            <person name="Hasami M.H."/>
            <person name="Devisetty U.K."/>
            <person name="Aguiy J.C."/>
        </authorList>
    </citation>
    <scope>NUCLEOTIDE SEQUENCE [LARGE SCALE GENOMIC DNA]</scope>
    <source>
        <strain evidence="1">JCA_2017</strain>
    </source>
</reference>
<dbReference type="PANTHER" id="PTHR24559">
    <property type="entry name" value="TRANSPOSON TY3-I GAG-POL POLYPROTEIN"/>
    <property type="match status" value="1"/>
</dbReference>
<dbReference type="EMBL" id="QJKJ01008146">
    <property type="protein sequence ID" value="RDX80664.1"/>
    <property type="molecule type" value="Genomic_DNA"/>
</dbReference>
<dbReference type="InterPro" id="IPR043502">
    <property type="entry name" value="DNA/RNA_pol_sf"/>
</dbReference>
<keyword evidence="2" id="KW-1185">Reference proteome</keyword>
<feature type="non-terminal residue" evidence="1">
    <location>
        <position position="1"/>
    </location>
</feature>
<protein>
    <submittedName>
        <fullName evidence="1">Uncharacterized protein</fullName>
    </submittedName>
</protein>
<dbReference type="AlphaFoldDB" id="A0A371FQQ4"/>
<name>A0A371FQQ4_MUCPR</name>
<evidence type="ECO:0000313" key="2">
    <source>
        <dbReference type="Proteomes" id="UP000257109"/>
    </source>
</evidence>
<sequence>MPDRCQKGSYQATYSQDHLSHLGYQWVSPVQVLPKKSRMTVIKNHVCIDYKKLNQVTRKDHFPLPFTDKVLEKLASKSNFCFLDQHKTTFMCPF</sequence>